<proteinExistence type="predicted"/>
<dbReference type="PROSITE" id="PS51257">
    <property type="entry name" value="PROKAR_LIPOPROTEIN"/>
    <property type="match status" value="1"/>
</dbReference>
<protein>
    <submittedName>
        <fullName evidence="1">Uncharacterized protein</fullName>
    </submittedName>
</protein>
<keyword evidence="2" id="KW-1185">Reference proteome</keyword>
<dbReference type="EMBL" id="CABITT030000004">
    <property type="protein sequence ID" value="VVB02152.1"/>
    <property type="molecule type" value="Genomic_DNA"/>
</dbReference>
<dbReference type="Proteomes" id="UP000489600">
    <property type="component" value="Unassembled WGS sequence"/>
</dbReference>
<name>A0A565BKM9_9BRAS</name>
<evidence type="ECO:0000313" key="2">
    <source>
        <dbReference type="Proteomes" id="UP000489600"/>
    </source>
</evidence>
<comment type="caution">
    <text evidence="1">The sequence shown here is derived from an EMBL/GenBank/DDBJ whole genome shotgun (WGS) entry which is preliminary data.</text>
</comment>
<evidence type="ECO:0000313" key="1">
    <source>
        <dbReference type="EMBL" id="VVB02152.1"/>
    </source>
</evidence>
<gene>
    <name evidence="1" type="ORF">ANE_LOCUS12596</name>
</gene>
<accession>A0A565BKM9</accession>
<sequence length="81" mass="9244">MDLNWRFLNRRSRVFLDSSTLSSVGAIGACYRSFCDYDRSFCVLAQLLHLQVLLERRDRVLVQRFSSSGVGSFSYSIASLV</sequence>
<reference evidence="1" key="1">
    <citation type="submission" date="2019-07" db="EMBL/GenBank/DDBJ databases">
        <authorList>
            <person name="Dittberner H."/>
        </authorList>
    </citation>
    <scope>NUCLEOTIDE SEQUENCE [LARGE SCALE GENOMIC DNA]</scope>
</reference>
<organism evidence="1 2">
    <name type="scientific">Arabis nemorensis</name>
    <dbReference type="NCBI Taxonomy" id="586526"/>
    <lineage>
        <taxon>Eukaryota</taxon>
        <taxon>Viridiplantae</taxon>
        <taxon>Streptophyta</taxon>
        <taxon>Embryophyta</taxon>
        <taxon>Tracheophyta</taxon>
        <taxon>Spermatophyta</taxon>
        <taxon>Magnoliopsida</taxon>
        <taxon>eudicotyledons</taxon>
        <taxon>Gunneridae</taxon>
        <taxon>Pentapetalae</taxon>
        <taxon>rosids</taxon>
        <taxon>malvids</taxon>
        <taxon>Brassicales</taxon>
        <taxon>Brassicaceae</taxon>
        <taxon>Arabideae</taxon>
        <taxon>Arabis</taxon>
    </lineage>
</organism>
<dbReference type="AlphaFoldDB" id="A0A565BKM9"/>